<accession>A0A8F2F3L4</accession>
<sequence>MFIDKLAVVNAALSTIGDSGLTDLQEDHAYRDLIVQFLGEVTDEICSKGYWFNQEYTRLHPDANSKFIYVPTDVYSIVALHTRGFSVAQLGRRMYNSTRQTYEWTHPLHVRLTRKFDFDDLPYDAQRAIRDETIVRFQGRIDADRETKADVMRVAQLSKEELLRKDLQHQKHNMLVRPGMEQNAYDAIGYGMGDNSPFPGPNVRMVF</sequence>
<proteinExistence type="predicted"/>
<evidence type="ECO:0000313" key="2">
    <source>
        <dbReference type="Proteomes" id="UP000693765"/>
    </source>
</evidence>
<dbReference type="Proteomes" id="UP000693765">
    <property type="component" value="Segment"/>
</dbReference>
<dbReference type="Pfam" id="PF17212">
    <property type="entry name" value="Tube"/>
    <property type="match status" value="1"/>
</dbReference>
<dbReference type="InterPro" id="IPR033767">
    <property type="entry name" value="Tail_Gp11"/>
</dbReference>
<reference evidence="1" key="1">
    <citation type="submission" date="2021-03" db="EMBL/GenBank/DDBJ databases">
        <authorList>
            <person name="Tong Y."/>
            <person name="Zhang W."/>
            <person name="Tian F."/>
            <person name="Li J."/>
            <person name="He X."/>
        </authorList>
    </citation>
    <scope>NUCLEOTIDE SEQUENCE</scope>
</reference>
<name>A0A8F2F3L4_9CAUD</name>
<organism evidence="1 2">
    <name type="scientific">Stenotrophomonas phage BUCT598</name>
    <dbReference type="NCBI Taxonomy" id="2834253"/>
    <lineage>
        <taxon>Viruses</taxon>
        <taxon>Duplodnaviria</taxon>
        <taxon>Heunggongvirae</taxon>
        <taxon>Uroviricota</taxon>
        <taxon>Caudoviricetes</taxon>
        <taxon>Autographivirales</taxon>
        <taxon>Autonotataviridae</taxon>
        <taxon>Gujervirinae</taxon>
        <taxon>Smasvirus</taxon>
        <taxon>Smasvirus BUCT598</taxon>
    </lineage>
</organism>
<evidence type="ECO:0000313" key="1">
    <source>
        <dbReference type="EMBL" id="QWT56584.1"/>
    </source>
</evidence>
<dbReference type="EMBL" id="MW831865">
    <property type="protein sequence ID" value="QWT56584.1"/>
    <property type="molecule type" value="Genomic_DNA"/>
</dbReference>
<keyword evidence="2" id="KW-1185">Reference proteome</keyword>
<protein>
    <submittedName>
        <fullName evidence="1">Tail tubular protein A</fullName>
    </submittedName>
</protein>